<dbReference type="InterPro" id="IPR036397">
    <property type="entry name" value="RNaseH_sf"/>
</dbReference>
<dbReference type="PANTHER" id="PTHR46889:SF4">
    <property type="entry name" value="TRANSPOSASE INSO FOR INSERTION SEQUENCE ELEMENT IS911B-RELATED"/>
    <property type="match status" value="1"/>
</dbReference>
<dbReference type="GO" id="GO:0003676">
    <property type="term" value="F:nucleic acid binding"/>
    <property type="evidence" value="ECO:0007669"/>
    <property type="project" value="InterPro"/>
</dbReference>
<dbReference type="Pfam" id="PF13333">
    <property type="entry name" value="rve_2"/>
    <property type="match status" value="1"/>
</dbReference>
<reference evidence="2" key="1">
    <citation type="submission" date="2018-06" db="EMBL/GenBank/DDBJ databases">
        <authorList>
            <person name="Zhirakovskaya E."/>
        </authorList>
    </citation>
    <scope>NUCLEOTIDE SEQUENCE</scope>
</reference>
<evidence type="ECO:0000259" key="1">
    <source>
        <dbReference type="PROSITE" id="PS50994"/>
    </source>
</evidence>
<dbReference type="Pfam" id="PF13276">
    <property type="entry name" value="HTH_21"/>
    <property type="match status" value="1"/>
</dbReference>
<dbReference type="SUPFAM" id="SSF53098">
    <property type="entry name" value="Ribonuclease H-like"/>
    <property type="match status" value="1"/>
</dbReference>
<sequence>MRCKFINAERARNNTARLCKLFGISRSGFYAWRSRPASKRVREDIVLLDHIQTEFEASHRSYGRPRMVEELRELGFKVGHTRIGRLMRENGIKAVRTRKFKRTTNTNHSFGFAPNILEQNFSASKPNEKWSVDISYIQTRQGWLYLAVVLDLHSRRIVGWAVSDRMKRDLALKALQMAITLRQPKPGLIHHSDRGSQYCATQYQMLLKRHGMIASMSGKGNCYDNAPVEAFFKTIKAELIWRMRFETRYDAEREIFGYINDFYNPRRRHSALGNISPAAYEKLAA</sequence>
<evidence type="ECO:0000313" key="2">
    <source>
        <dbReference type="EMBL" id="VAX05972.1"/>
    </source>
</evidence>
<proteinExistence type="predicted"/>
<dbReference type="Gene3D" id="3.30.420.10">
    <property type="entry name" value="Ribonuclease H-like superfamily/Ribonuclease H"/>
    <property type="match status" value="1"/>
</dbReference>
<dbReference type="InterPro" id="IPR050900">
    <property type="entry name" value="Transposase_IS3/IS150/IS904"/>
</dbReference>
<gene>
    <name evidence="2" type="ORF">MNBD_ALPHA03-129</name>
</gene>
<organism evidence="2">
    <name type="scientific">hydrothermal vent metagenome</name>
    <dbReference type="NCBI Taxonomy" id="652676"/>
    <lineage>
        <taxon>unclassified sequences</taxon>
        <taxon>metagenomes</taxon>
        <taxon>ecological metagenomes</taxon>
    </lineage>
</organism>
<dbReference type="Pfam" id="PF00665">
    <property type="entry name" value="rve"/>
    <property type="match status" value="1"/>
</dbReference>
<feature type="domain" description="Integrase catalytic" evidence="1">
    <location>
        <begin position="122"/>
        <end position="285"/>
    </location>
</feature>
<protein>
    <submittedName>
        <fullName evidence="2">Mobile element protein</fullName>
    </submittedName>
</protein>
<dbReference type="InterPro" id="IPR012337">
    <property type="entry name" value="RNaseH-like_sf"/>
</dbReference>
<dbReference type="InterPro" id="IPR048020">
    <property type="entry name" value="Transpos_IS3"/>
</dbReference>
<dbReference type="InterPro" id="IPR001584">
    <property type="entry name" value="Integrase_cat-core"/>
</dbReference>
<name>A0A3B1AQF8_9ZZZZ</name>
<dbReference type="GO" id="GO:0015074">
    <property type="term" value="P:DNA integration"/>
    <property type="evidence" value="ECO:0007669"/>
    <property type="project" value="InterPro"/>
</dbReference>
<dbReference type="PANTHER" id="PTHR46889">
    <property type="entry name" value="TRANSPOSASE INSF FOR INSERTION SEQUENCE IS3B-RELATED"/>
    <property type="match status" value="1"/>
</dbReference>
<dbReference type="NCBIfam" id="NF033516">
    <property type="entry name" value="transpos_IS3"/>
    <property type="match status" value="1"/>
</dbReference>
<dbReference type="EMBL" id="UOFW01000150">
    <property type="protein sequence ID" value="VAX05972.1"/>
    <property type="molecule type" value="Genomic_DNA"/>
</dbReference>
<dbReference type="AlphaFoldDB" id="A0A3B1AQF8"/>
<dbReference type="InterPro" id="IPR025948">
    <property type="entry name" value="HTH-like_dom"/>
</dbReference>
<accession>A0A3B1AQF8</accession>
<dbReference type="PROSITE" id="PS50994">
    <property type="entry name" value="INTEGRASE"/>
    <property type="match status" value="1"/>
</dbReference>